<dbReference type="EC" id="2.3.1.39" evidence="2 7"/>
<dbReference type="InterPro" id="IPR014043">
    <property type="entry name" value="Acyl_transferase_dom"/>
</dbReference>
<dbReference type="OrthoDB" id="9808564at2"/>
<reference evidence="10 11" key="2">
    <citation type="submission" date="2019-05" db="EMBL/GenBank/DDBJ databases">
        <title>Genome evolution of the obligate endosymbiont Buchnera aphidicola.</title>
        <authorList>
            <person name="Moran N.A."/>
        </authorList>
    </citation>
    <scope>NUCLEOTIDE SEQUENCE [LARGE SCALE GENOMIC DNA]</scope>
    <source>
        <strain evidence="10 11">Mst</strain>
    </source>
</reference>
<dbReference type="InterPro" id="IPR004410">
    <property type="entry name" value="Malonyl_CoA-ACP_transAc_FabD"/>
</dbReference>
<dbReference type="SUPFAM" id="SSF52151">
    <property type="entry name" value="FabD/lysophospholipase-like"/>
    <property type="match status" value="1"/>
</dbReference>
<keyword evidence="5 7" id="KW-0012">Acyltransferase</keyword>
<dbReference type="Gene3D" id="3.40.366.10">
    <property type="entry name" value="Malonyl-Coenzyme A Acyl Carrier Protein, domain 2"/>
    <property type="match status" value="1"/>
</dbReference>
<dbReference type="PANTHER" id="PTHR42681">
    <property type="entry name" value="MALONYL-COA-ACYL CARRIER PROTEIN TRANSACYLASE, MITOCHONDRIAL"/>
    <property type="match status" value="1"/>
</dbReference>
<protein>
    <recommendedName>
        <fullName evidence="3 7">Malonyl CoA-acyl carrier protein transacylase</fullName>
        <ecNumber evidence="2 7">2.3.1.39</ecNumber>
    </recommendedName>
</protein>
<dbReference type="AlphaFoldDB" id="A0A4D6Y434"/>
<dbReference type="Proteomes" id="UP000298673">
    <property type="component" value="Chromosome"/>
</dbReference>
<comment type="catalytic activity">
    <reaction evidence="6 7">
        <text>holo-[ACP] + malonyl-CoA = malonyl-[ACP] + CoA</text>
        <dbReference type="Rhea" id="RHEA:41792"/>
        <dbReference type="Rhea" id="RHEA-COMP:9623"/>
        <dbReference type="Rhea" id="RHEA-COMP:9685"/>
        <dbReference type="ChEBI" id="CHEBI:57287"/>
        <dbReference type="ChEBI" id="CHEBI:57384"/>
        <dbReference type="ChEBI" id="CHEBI:64479"/>
        <dbReference type="ChEBI" id="CHEBI:78449"/>
        <dbReference type="EC" id="2.3.1.39"/>
    </reaction>
</comment>
<dbReference type="PIRSF" id="PIRSF000446">
    <property type="entry name" value="Mct"/>
    <property type="match status" value="1"/>
</dbReference>
<comment type="similarity">
    <text evidence="7">Belongs to the fabD family.</text>
</comment>
<keyword evidence="4 7" id="KW-0808">Transferase</keyword>
<dbReference type="EMBL" id="CP034861">
    <property type="protein sequence ID" value="QCI24416.1"/>
    <property type="molecule type" value="Genomic_DNA"/>
</dbReference>
<dbReference type="InterPro" id="IPR016035">
    <property type="entry name" value="Acyl_Trfase/lysoPLipase"/>
</dbReference>
<comment type="pathway">
    <text evidence="1">Lipid metabolism; fatty acid biosynthesis.</text>
</comment>
<evidence type="ECO:0000256" key="2">
    <source>
        <dbReference type="ARBA" id="ARBA00013258"/>
    </source>
</evidence>
<dbReference type="GO" id="GO:0006633">
    <property type="term" value="P:fatty acid biosynthetic process"/>
    <property type="evidence" value="ECO:0007669"/>
    <property type="project" value="UniProtKB-UniPathway"/>
</dbReference>
<dbReference type="GO" id="GO:0005829">
    <property type="term" value="C:cytosol"/>
    <property type="evidence" value="ECO:0007669"/>
    <property type="project" value="TreeGrafter"/>
</dbReference>
<dbReference type="SUPFAM" id="SSF55048">
    <property type="entry name" value="Probable ACP-binding domain of malonyl-CoA ACP transacylase"/>
    <property type="match status" value="1"/>
</dbReference>
<feature type="active site" evidence="8">
    <location>
        <position position="93"/>
    </location>
</feature>
<accession>A0A4D6Y434</accession>
<organism evidence="10 11">
    <name type="scientific">Buchnera aphidicola</name>
    <name type="common">Muscaphis stroyani</name>
    <dbReference type="NCBI Taxonomy" id="1241869"/>
    <lineage>
        <taxon>Bacteria</taxon>
        <taxon>Pseudomonadati</taxon>
        <taxon>Pseudomonadota</taxon>
        <taxon>Gammaproteobacteria</taxon>
        <taxon>Enterobacterales</taxon>
        <taxon>Erwiniaceae</taxon>
        <taxon>Buchnera</taxon>
    </lineage>
</organism>
<gene>
    <name evidence="10" type="primary">fabD</name>
    <name evidence="10" type="ORF">D9V75_01685</name>
</gene>
<dbReference type="PANTHER" id="PTHR42681:SF1">
    <property type="entry name" value="MALONYL-COA-ACYL CARRIER PROTEIN TRANSACYLASE, MITOCHONDRIAL"/>
    <property type="match status" value="1"/>
</dbReference>
<evidence type="ECO:0000256" key="4">
    <source>
        <dbReference type="ARBA" id="ARBA00022679"/>
    </source>
</evidence>
<evidence type="ECO:0000256" key="7">
    <source>
        <dbReference type="PIRNR" id="PIRNR000446"/>
    </source>
</evidence>
<proteinExistence type="inferred from homology"/>
<dbReference type="InterPro" id="IPR024925">
    <property type="entry name" value="Malonyl_CoA-ACP_transAc"/>
</dbReference>
<dbReference type="GO" id="GO:0004314">
    <property type="term" value="F:[acyl-carrier-protein] S-malonyltransferase activity"/>
    <property type="evidence" value="ECO:0007669"/>
    <property type="project" value="UniProtKB-EC"/>
</dbReference>
<evidence type="ECO:0000256" key="3">
    <source>
        <dbReference type="ARBA" id="ARBA00018953"/>
    </source>
</evidence>
<feature type="active site" evidence="8">
    <location>
        <position position="202"/>
    </location>
</feature>
<dbReference type="InterPro" id="IPR016036">
    <property type="entry name" value="Malonyl_transacylase_ACP-bd"/>
</dbReference>
<dbReference type="SMART" id="SM00827">
    <property type="entry name" value="PKS_AT"/>
    <property type="match status" value="1"/>
</dbReference>
<evidence type="ECO:0000256" key="1">
    <source>
        <dbReference type="ARBA" id="ARBA00005194"/>
    </source>
</evidence>
<evidence type="ECO:0000256" key="8">
    <source>
        <dbReference type="PIRSR" id="PIRSR000446-1"/>
    </source>
</evidence>
<evidence type="ECO:0000256" key="6">
    <source>
        <dbReference type="ARBA" id="ARBA00048462"/>
    </source>
</evidence>
<dbReference type="RefSeq" id="WP_158343636.1">
    <property type="nucleotide sequence ID" value="NZ_CP034861.1"/>
</dbReference>
<evidence type="ECO:0000313" key="11">
    <source>
        <dbReference type="Proteomes" id="UP000298673"/>
    </source>
</evidence>
<dbReference type="Gene3D" id="3.30.70.250">
    <property type="entry name" value="Malonyl-CoA ACP transacylase, ACP-binding"/>
    <property type="match status" value="1"/>
</dbReference>
<dbReference type="InterPro" id="IPR050858">
    <property type="entry name" value="Mal-CoA-ACP_Trans/PKS_FabD"/>
</dbReference>
<name>A0A4D6Y434_9GAMM</name>
<dbReference type="Pfam" id="PF00698">
    <property type="entry name" value="Acyl_transf_1"/>
    <property type="match status" value="1"/>
</dbReference>
<evidence type="ECO:0000313" key="10">
    <source>
        <dbReference type="EMBL" id="QCI24416.1"/>
    </source>
</evidence>
<feature type="domain" description="Malonyl-CoA:ACP transacylase (MAT)" evidence="9">
    <location>
        <begin position="7"/>
        <end position="299"/>
    </location>
</feature>
<evidence type="ECO:0000259" key="9">
    <source>
        <dbReference type="SMART" id="SM00827"/>
    </source>
</evidence>
<dbReference type="NCBIfam" id="TIGR00128">
    <property type="entry name" value="fabD"/>
    <property type="match status" value="1"/>
</dbReference>
<dbReference type="InterPro" id="IPR001227">
    <property type="entry name" value="Ac_transferase_dom_sf"/>
</dbReference>
<dbReference type="UniPathway" id="UPA00094"/>
<reference evidence="10 11" key="1">
    <citation type="submission" date="2018-12" db="EMBL/GenBank/DDBJ databases">
        <authorList>
            <person name="Chong R.A."/>
        </authorList>
    </citation>
    <scope>NUCLEOTIDE SEQUENCE [LARGE SCALE GENOMIC DNA]</scope>
    <source>
        <strain evidence="10 11">Mst</strain>
    </source>
</reference>
<sequence>MTLFAMLFPGQGSQYTGMLSSFFKKNNSILTKTFDEASHYIQFNLLKIIQEGPNCKINESQYTQPIILTSSVALYRLWRHQNGKNPFFMSGHSLGEYSALVCADSINFSDALKIVHLRGKIMQKNVMNRPSLMQAIIGLDEKKVKKACLMASNYETASLASINSKDQIVISGDKKAVYKAGLYCKEYGAKSILNLIVNVPAHCKLMKPIAKKFEKILKIIKIHPPKISVINNVDVKCEKTEKKIKNALIRQLYSVVRWKEIIEFMQNKKKIIMLEVGPNKILTNLNKNHKNIVSLNTNTLNSFMKAFKKIN</sequence>
<evidence type="ECO:0000256" key="5">
    <source>
        <dbReference type="ARBA" id="ARBA00023315"/>
    </source>
</evidence>